<evidence type="ECO:0000313" key="2">
    <source>
        <dbReference type="EMBL" id="XBO42458.1"/>
    </source>
</evidence>
<dbReference type="AlphaFoldDB" id="A0AAU7JQ84"/>
<organism evidence="2">
    <name type="scientific">Pedococcus sp. KACC 23699</name>
    <dbReference type="NCBI Taxonomy" id="3149228"/>
    <lineage>
        <taxon>Bacteria</taxon>
        <taxon>Bacillati</taxon>
        <taxon>Actinomycetota</taxon>
        <taxon>Actinomycetes</taxon>
        <taxon>Micrococcales</taxon>
        <taxon>Intrasporangiaceae</taxon>
        <taxon>Pedococcus</taxon>
    </lineage>
</organism>
<evidence type="ECO:0000259" key="1">
    <source>
        <dbReference type="Pfam" id="PF01863"/>
    </source>
</evidence>
<accession>A0AAU7JQ84</accession>
<dbReference type="PANTHER" id="PTHR30399:SF1">
    <property type="entry name" value="UTP PYROPHOSPHATASE"/>
    <property type="match status" value="1"/>
</dbReference>
<dbReference type="EMBL" id="CP157483">
    <property type="protein sequence ID" value="XBO42458.1"/>
    <property type="molecule type" value="Genomic_DNA"/>
</dbReference>
<gene>
    <name evidence="2" type="ORF">ABEG17_12825</name>
</gene>
<dbReference type="Pfam" id="PF01863">
    <property type="entry name" value="YgjP-like"/>
    <property type="match status" value="1"/>
</dbReference>
<dbReference type="InterPro" id="IPR002725">
    <property type="entry name" value="YgjP-like_metallopeptidase"/>
</dbReference>
<reference evidence="2" key="1">
    <citation type="submission" date="2024-05" db="EMBL/GenBank/DDBJ databases">
        <authorList>
            <person name="Kim S."/>
            <person name="Heo J."/>
            <person name="Choi H."/>
            <person name="Choi Y."/>
            <person name="Kwon S.-W."/>
            <person name="Kim Y."/>
        </authorList>
    </citation>
    <scope>NUCLEOTIDE SEQUENCE</scope>
    <source>
        <strain evidence="2">KACC 23699</strain>
    </source>
</reference>
<feature type="domain" description="YgjP-like metallopeptidase" evidence="1">
    <location>
        <begin position="82"/>
        <end position="147"/>
    </location>
</feature>
<dbReference type="RefSeq" id="WP_406829878.1">
    <property type="nucleotide sequence ID" value="NZ_CP157483.1"/>
</dbReference>
<dbReference type="InterPro" id="IPR053136">
    <property type="entry name" value="UTP_pyrophosphatase-like"/>
</dbReference>
<dbReference type="CDD" id="cd07344">
    <property type="entry name" value="M48_yhfN_like"/>
    <property type="match status" value="1"/>
</dbReference>
<dbReference type="Gene3D" id="3.30.2010.10">
    <property type="entry name" value="Metalloproteases ('zincins'), catalytic domain"/>
    <property type="match status" value="1"/>
</dbReference>
<protein>
    <submittedName>
        <fullName evidence="2">M48 family metallopeptidase</fullName>
    </submittedName>
</protein>
<name>A0AAU7JQ84_9MICO</name>
<dbReference type="PANTHER" id="PTHR30399">
    <property type="entry name" value="UNCHARACTERIZED PROTEIN YGJP"/>
    <property type="match status" value="1"/>
</dbReference>
<proteinExistence type="predicted"/>
<sequence>MGSTDIEVRRSRRRRRTVSAYRENGRTIVLIPARFTRAEERQWVATMVDKLDKGDQRRRPSDSQLSKRAAELSQRHLGGLAKPSSIRWVTNQHSRWGSCTPSDGTIRISARVKGMPPYVLDYVILHELAHLLAPGHGPDFWRLLTSYKSTERARGYLEGVAATAGLDLSEDGDEVVEGAPEQAALDIETSD</sequence>